<protein>
    <submittedName>
        <fullName evidence="1">Uncharacterized protein</fullName>
    </submittedName>
</protein>
<proteinExistence type="predicted"/>
<evidence type="ECO:0000313" key="2">
    <source>
        <dbReference type="Proteomes" id="UP000009319"/>
    </source>
</evidence>
<evidence type="ECO:0000313" key="1">
    <source>
        <dbReference type="EMBL" id="CCM74809.1"/>
    </source>
</evidence>
<accession>K0PY23</accession>
<dbReference type="HOGENOM" id="CLU_2755113_0_0_5"/>
<name>K0PY23_9HYPH</name>
<dbReference type="AlphaFoldDB" id="K0PY23"/>
<dbReference type="STRING" id="1211777.BN77_1954"/>
<sequence length="70" mass="8250">MLGGRCPNYTDVKHAFSQGNPGLSLRVIHHMFVIYFDGADLLSKFQAEGWRRRRLAMDLSWRRRRPTIVF</sequence>
<comment type="caution">
    <text evidence="1">The sequence shown here is derived from an EMBL/GenBank/DDBJ whole genome shotgun (WGS) entry which is preliminary data.</text>
</comment>
<keyword evidence="2" id="KW-1185">Reference proteome</keyword>
<dbReference type="Proteomes" id="UP000009319">
    <property type="component" value="Unassembled WGS sequence"/>
</dbReference>
<gene>
    <name evidence="1" type="ORF">BN77_1954</name>
</gene>
<dbReference type="EMBL" id="CANI01000008">
    <property type="protein sequence ID" value="CCM74809.1"/>
    <property type="molecule type" value="Genomic_DNA"/>
</dbReference>
<reference evidence="1 2" key="1">
    <citation type="journal article" date="2013" name="Genome Announc.">
        <title>Draft Genome Sequence of Rhizobium mesoamericanum STM3625, a Nitrogen-Fixing Symbiont of Mimosa pudica Isolated in French Guiana (South America).</title>
        <authorList>
            <person name="Moulin L."/>
            <person name="Mornico D."/>
            <person name="Melkonian R."/>
            <person name="Klonowska A."/>
        </authorList>
    </citation>
    <scope>NUCLEOTIDE SEQUENCE [LARGE SCALE GENOMIC DNA]</scope>
    <source>
        <strain evidence="1 2">STM3625</strain>
    </source>
</reference>
<organism evidence="1 2">
    <name type="scientific">Rhizobium mesoamericanum STM3625</name>
    <dbReference type="NCBI Taxonomy" id="1211777"/>
    <lineage>
        <taxon>Bacteria</taxon>
        <taxon>Pseudomonadati</taxon>
        <taxon>Pseudomonadota</taxon>
        <taxon>Alphaproteobacteria</taxon>
        <taxon>Hyphomicrobiales</taxon>
        <taxon>Rhizobiaceae</taxon>
        <taxon>Rhizobium/Agrobacterium group</taxon>
        <taxon>Rhizobium</taxon>
    </lineage>
</organism>